<dbReference type="InterPro" id="IPR036291">
    <property type="entry name" value="NAD(P)-bd_dom_sf"/>
</dbReference>
<proteinExistence type="predicted"/>
<dbReference type="InterPro" id="IPR051207">
    <property type="entry name" value="ComplexI_NDUFA9_subunit"/>
</dbReference>
<organism evidence="2 3">
    <name type="scientific">Saccharopolyspora flava</name>
    <dbReference type="NCBI Taxonomy" id="95161"/>
    <lineage>
        <taxon>Bacteria</taxon>
        <taxon>Bacillati</taxon>
        <taxon>Actinomycetota</taxon>
        <taxon>Actinomycetes</taxon>
        <taxon>Pseudonocardiales</taxon>
        <taxon>Pseudonocardiaceae</taxon>
        <taxon>Saccharopolyspora</taxon>
    </lineage>
</organism>
<feature type="domain" description="NAD(P)-binding" evidence="1">
    <location>
        <begin position="9"/>
        <end position="172"/>
    </location>
</feature>
<evidence type="ECO:0000313" key="3">
    <source>
        <dbReference type="Proteomes" id="UP000198852"/>
    </source>
</evidence>
<accession>A0A1I6RSE9</accession>
<dbReference type="STRING" id="95161.SAMN05660874_02567"/>
<reference evidence="3" key="1">
    <citation type="submission" date="2016-10" db="EMBL/GenBank/DDBJ databases">
        <authorList>
            <person name="Varghese N."/>
            <person name="Submissions S."/>
        </authorList>
    </citation>
    <scope>NUCLEOTIDE SEQUENCE [LARGE SCALE GENOMIC DNA]</scope>
    <source>
        <strain evidence="3">DSM 44771</strain>
    </source>
</reference>
<dbReference type="SUPFAM" id="SSF51735">
    <property type="entry name" value="NAD(P)-binding Rossmann-fold domains"/>
    <property type="match status" value="1"/>
</dbReference>
<dbReference type="OrthoDB" id="9771302at2"/>
<keyword evidence="3" id="KW-1185">Reference proteome</keyword>
<name>A0A1I6RSE9_9PSEU</name>
<dbReference type="InterPro" id="IPR016040">
    <property type="entry name" value="NAD(P)-bd_dom"/>
</dbReference>
<sequence length="246" mass="26570">MGKSILVTGGTGTLGGALVRRLRADDEDATVLSRRPGIGRVVGDLRTRQGVADAVAGADVIVHCATTNSGHDVQATRNLVDLARRSGRPHVVYISIVGIDRIPLSYYRAKLESERLIGESGLPWTILRTTQFHDLVARFSSVQRRSPLVAALSGVRFQPISVRDVAERLAELARGDAAGRVADMGGPQVRTHEDLTRAYFQANGLSRRVLRLRPPGSTFRALRSGANLVPDRAVGRVTFEEFLSGG</sequence>
<dbReference type="Pfam" id="PF13460">
    <property type="entry name" value="NAD_binding_10"/>
    <property type="match status" value="1"/>
</dbReference>
<dbReference type="RefSeq" id="WP_093416604.1">
    <property type="nucleotide sequence ID" value="NZ_FOZX01000003.1"/>
</dbReference>
<dbReference type="GO" id="GO:0044877">
    <property type="term" value="F:protein-containing complex binding"/>
    <property type="evidence" value="ECO:0007669"/>
    <property type="project" value="TreeGrafter"/>
</dbReference>
<evidence type="ECO:0000313" key="2">
    <source>
        <dbReference type="EMBL" id="SFS67388.1"/>
    </source>
</evidence>
<dbReference type="PANTHER" id="PTHR12126:SF11">
    <property type="entry name" value="NADH DEHYDROGENASE [UBIQUINONE] 1 ALPHA SUBCOMPLEX SUBUNIT 9, MITOCHONDRIAL"/>
    <property type="match status" value="1"/>
</dbReference>
<evidence type="ECO:0000259" key="1">
    <source>
        <dbReference type="Pfam" id="PF13460"/>
    </source>
</evidence>
<dbReference type="Proteomes" id="UP000198852">
    <property type="component" value="Unassembled WGS sequence"/>
</dbReference>
<dbReference type="Gene3D" id="3.40.50.720">
    <property type="entry name" value="NAD(P)-binding Rossmann-like Domain"/>
    <property type="match status" value="1"/>
</dbReference>
<dbReference type="EMBL" id="FOZX01000003">
    <property type="protein sequence ID" value="SFS67388.1"/>
    <property type="molecule type" value="Genomic_DNA"/>
</dbReference>
<gene>
    <name evidence="2" type="ORF">SAMN05660874_02567</name>
</gene>
<dbReference type="AlphaFoldDB" id="A0A1I6RSE9"/>
<dbReference type="PANTHER" id="PTHR12126">
    <property type="entry name" value="NADH-UBIQUINONE OXIDOREDUCTASE 39 KDA SUBUNIT-RELATED"/>
    <property type="match status" value="1"/>
</dbReference>
<protein>
    <submittedName>
        <fullName evidence="2">Uncharacterized conserved protein YbjT, contains NAD(P)-binding and DUF2867 domains</fullName>
    </submittedName>
</protein>